<dbReference type="InterPro" id="IPR054252">
    <property type="entry name" value="Pam3_gp18"/>
</dbReference>
<dbReference type="RefSeq" id="WP_394819234.1">
    <property type="nucleotide sequence ID" value="NZ_JAWJZY010000002.1"/>
</dbReference>
<proteinExistence type="predicted"/>
<dbReference type="Proteomes" id="UP001312908">
    <property type="component" value="Unassembled WGS sequence"/>
</dbReference>
<keyword evidence="3" id="KW-1185">Reference proteome</keyword>
<reference evidence="2 3" key="1">
    <citation type="submission" date="2023-10" db="EMBL/GenBank/DDBJ databases">
        <title>Sorlinia euscelidii gen. nov., sp. nov., an acetic acid bacteria isolated from the gut of Euscelidius variegatus emitter.</title>
        <authorList>
            <person name="Michoud G."/>
            <person name="Marasco R."/>
            <person name="Seferji K."/>
            <person name="Gonella E."/>
            <person name="Garuglieri E."/>
            <person name="Alma A."/>
            <person name="Mapelli F."/>
            <person name="Borin S."/>
            <person name="Daffonchio D."/>
            <person name="Crotti E."/>
        </authorList>
    </citation>
    <scope>NUCLEOTIDE SEQUENCE [LARGE SCALE GENOMIC DNA]</scope>
    <source>
        <strain evidence="2 3">EV16P</strain>
    </source>
</reference>
<sequence>MRNPVALYGGVQIPLSSLPAQSLRVTLSGQSMRVDVRQRESGLYLSLYRAGTPILLNRLCRDRTWLVRETYLDAPGDLTFMDLNGQSDPDYSGLTDRFVLIYVAGHHVR</sequence>
<protein>
    <recommendedName>
        <fullName evidence="1">Cyanophage baseplate Pam3 plug gp18 domain-containing protein</fullName>
    </recommendedName>
</protein>
<evidence type="ECO:0000313" key="2">
    <source>
        <dbReference type="EMBL" id="MEE8658283.1"/>
    </source>
</evidence>
<gene>
    <name evidence="2" type="ORF">DOFOFD_04580</name>
</gene>
<evidence type="ECO:0000259" key="1">
    <source>
        <dbReference type="Pfam" id="PF22479"/>
    </source>
</evidence>
<dbReference type="EMBL" id="JAWJZY010000002">
    <property type="protein sequence ID" value="MEE8658283.1"/>
    <property type="molecule type" value="Genomic_DNA"/>
</dbReference>
<name>A0ABU7U1C4_9PROT</name>
<comment type="caution">
    <text evidence="2">The sequence shown here is derived from an EMBL/GenBank/DDBJ whole genome shotgun (WGS) entry which is preliminary data.</text>
</comment>
<organism evidence="2 3">
    <name type="scientific">Sorlinia euscelidii</name>
    <dbReference type="NCBI Taxonomy" id="3081148"/>
    <lineage>
        <taxon>Bacteria</taxon>
        <taxon>Pseudomonadati</taxon>
        <taxon>Pseudomonadota</taxon>
        <taxon>Alphaproteobacteria</taxon>
        <taxon>Acetobacterales</taxon>
        <taxon>Acetobacteraceae</taxon>
        <taxon>Sorlinia</taxon>
    </lineage>
</organism>
<evidence type="ECO:0000313" key="3">
    <source>
        <dbReference type="Proteomes" id="UP001312908"/>
    </source>
</evidence>
<accession>A0ABU7U1C4</accession>
<feature type="domain" description="Cyanophage baseplate Pam3 plug gp18" evidence="1">
    <location>
        <begin position="12"/>
        <end position="103"/>
    </location>
</feature>
<dbReference type="Pfam" id="PF22479">
    <property type="entry name" value="Pam3_gp18"/>
    <property type="match status" value="1"/>
</dbReference>